<organism evidence="5 6">
    <name type="scientific">Nesterenkonia xinjiangensis</name>
    <dbReference type="NCBI Taxonomy" id="225327"/>
    <lineage>
        <taxon>Bacteria</taxon>
        <taxon>Bacillati</taxon>
        <taxon>Actinomycetota</taxon>
        <taxon>Actinomycetes</taxon>
        <taxon>Micrococcales</taxon>
        <taxon>Micrococcaceae</taxon>
        <taxon>Nesterenkonia</taxon>
    </lineage>
</organism>
<evidence type="ECO:0000313" key="6">
    <source>
        <dbReference type="Proteomes" id="UP000535437"/>
    </source>
</evidence>
<sequence>MTHHSPGHDSSAVEFTAPMTRGEAVAQRLRQEILSGELPPGTPMRDAELAARLGVSITPVRESVATLMAEGLIEALPNKRRRVAVLTQRQAEELSDLLGLLLLGALERLPLSSPEQSPVSEVSAAARHMARACRSVTRDAAEPAYRAFATTLIRATGHTELIRIAIPTLRRTLSMFRQYPVEPLLPTWAEALDDVVHHLDAMDAAESRAAAEEARSAAATRFSRLLADLLDIIRTGEGTPEGPHAGRAQPAG</sequence>
<dbReference type="Gene3D" id="1.10.10.10">
    <property type="entry name" value="Winged helix-like DNA-binding domain superfamily/Winged helix DNA-binding domain"/>
    <property type="match status" value="1"/>
</dbReference>
<dbReference type="InterPro" id="IPR000524">
    <property type="entry name" value="Tscrpt_reg_HTH_GntR"/>
</dbReference>
<protein>
    <submittedName>
        <fullName evidence="5">DNA-binding GntR family transcriptional regulator</fullName>
    </submittedName>
</protein>
<evidence type="ECO:0000259" key="4">
    <source>
        <dbReference type="PROSITE" id="PS50949"/>
    </source>
</evidence>
<comment type="caution">
    <text evidence="5">The sequence shown here is derived from an EMBL/GenBank/DDBJ whole genome shotgun (WGS) entry which is preliminary data.</text>
</comment>
<proteinExistence type="predicted"/>
<gene>
    <name evidence="5" type="ORF">HNR09_001784</name>
</gene>
<reference evidence="5 6" key="1">
    <citation type="submission" date="2020-07" db="EMBL/GenBank/DDBJ databases">
        <title>Sequencing the genomes of 1000 actinobacteria strains.</title>
        <authorList>
            <person name="Klenk H.-P."/>
        </authorList>
    </citation>
    <scope>NUCLEOTIDE SEQUENCE [LARGE SCALE GENOMIC DNA]</scope>
    <source>
        <strain evidence="5 6">DSM 15475</strain>
    </source>
</reference>
<dbReference type="PANTHER" id="PTHR43537:SF24">
    <property type="entry name" value="GLUCONATE OPERON TRANSCRIPTIONAL REPRESSOR"/>
    <property type="match status" value="1"/>
</dbReference>
<feature type="domain" description="HTH gntR-type" evidence="4">
    <location>
        <begin position="19"/>
        <end position="86"/>
    </location>
</feature>
<dbReference type="SUPFAM" id="SSF46785">
    <property type="entry name" value="Winged helix' DNA-binding domain"/>
    <property type="match status" value="1"/>
</dbReference>
<dbReference type="EMBL" id="JACCFY010000001">
    <property type="protein sequence ID" value="NYJ78373.1"/>
    <property type="molecule type" value="Genomic_DNA"/>
</dbReference>
<dbReference type="RefSeq" id="WP_179541721.1">
    <property type="nucleotide sequence ID" value="NZ_BAAALL010000006.1"/>
</dbReference>
<evidence type="ECO:0000256" key="3">
    <source>
        <dbReference type="ARBA" id="ARBA00023163"/>
    </source>
</evidence>
<dbReference type="GO" id="GO:0003677">
    <property type="term" value="F:DNA binding"/>
    <property type="evidence" value="ECO:0007669"/>
    <property type="project" value="UniProtKB-KW"/>
</dbReference>
<dbReference type="PROSITE" id="PS50949">
    <property type="entry name" value="HTH_GNTR"/>
    <property type="match status" value="1"/>
</dbReference>
<dbReference type="Proteomes" id="UP000535437">
    <property type="component" value="Unassembled WGS sequence"/>
</dbReference>
<dbReference type="AlphaFoldDB" id="A0A7Z0GNX2"/>
<keyword evidence="1" id="KW-0805">Transcription regulation</keyword>
<evidence type="ECO:0000313" key="5">
    <source>
        <dbReference type="EMBL" id="NYJ78373.1"/>
    </source>
</evidence>
<keyword evidence="3" id="KW-0804">Transcription</keyword>
<keyword evidence="6" id="KW-1185">Reference proteome</keyword>
<dbReference type="CDD" id="cd07377">
    <property type="entry name" value="WHTH_GntR"/>
    <property type="match status" value="1"/>
</dbReference>
<dbReference type="InterPro" id="IPR036388">
    <property type="entry name" value="WH-like_DNA-bd_sf"/>
</dbReference>
<dbReference type="PANTHER" id="PTHR43537">
    <property type="entry name" value="TRANSCRIPTIONAL REGULATOR, GNTR FAMILY"/>
    <property type="match status" value="1"/>
</dbReference>
<evidence type="ECO:0000256" key="2">
    <source>
        <dbReference type="ARBA" id="ARBA00023125"/>
    </source>
</evidence>
<dbReference type="SMART" id="SM00345">
    <property type="entry name" value="HTH_GNTR"/>
    <property type="match status" value="1"/>
</dbReference>
<name>A0A7Z0GNX2_9MICC</name>
<evidence type="ECO:0000256" key="1">
    <source>
        <dbReference type="ARBA" id="ARBA00023015"/>
    </source>
</evidence>
<keyword evidence="2 5" id="KW-0238">DNA-binding</keyword>
<dbReference type="GO" id="GO:0003700">
    <property type="term" value="F:DNA-binding transcription factor activity"/>
    <property type="evidence" value="ECO:0007669"/>
    <property type="project" value="InterPro"/>
</dbReference>
<accession>A0A7Z0GNX2</accession>
<dbReference type="InterPro" id="IPR036390">
    <property type="entry name" value="WH_DNA-bd_sf"/>
</dbReference>
<dbReference type="Pfam" id="PF00392">
    <property type="entry name" value="GntR"/>
    <property type="match status" value="1"/>
</dbReference>